<dbReference type="PRINTS" id="PR00080">
    <property type="entry name" value="SDRFAMILY"/>
</dbReference>
<dbReference type="Gene3D" id="3.40.50.720">
    <property type="entry name" value="NAD(P)-binding Rossmann-like Domain"/>
    <property type="match status" value="1"/>
</dbReference>
<evidence type="ECO:0000313" key="4">
    <source>
        <dbReference type="EMBL" id="WDH85084.1"/>
    </source>
</evidence>
<dbReference type="RefSeq" id="WP_047909658.1">
    <property type="nucleotide sequence ID" value="NZ_CP118101.1"/>
</dbReference>
<gene>
    <name evidence="4" type="ORF">PUW23_10195</name>
</gene>
<evidence type="ECO:0000313" key="5">
    <source>
        <dbReference type="Proteomes" id="UP001220962"/>
    </source>
</evidence>
<dbReference type="EMBL" id="CP118101">
    <property type="protein sequence ID" value="WDH85084.1"/>
    <property type="molecule type" value="Genomic_DNA"/>
</dbReference>
<dbReference type="NCBIfam" id="NF047420">
    <property type="entry name" value="EF_P_mod_YmfI"/>
    <property type="match status" value="1"/>
</dbReference>
<dbReference type="InterPro" id="IPR002347">
    <property type="entry name" value="SDR_fam"/>
</dbReference>
<accession>A0AAX3N7T6</accession>
<dbReference type="NCBIfam" id="NF009466">
    <property type="entry name" value="PRK12826.1-2"/>
    <property type="match status" value="1"/>
</dbReference>
<protein>
    <submittedName>
        <fullName evidence="4">SDR family oxidoreductase</fullName>
    </submittedName>
</protein>
<dbReference type="Proteomes" id="UP001220962">
    <property type="component" value="Chromosome"/>
</dbReference>
<dbReference type="GO" id="GO:0032787">
    <property type="term" value="P:monocarboxylic acid metabolic process"/>
    <property type="evidence" value="ECO:0007669"/>
    <property type="project" value="UniProtKB-ARBA"/>
</dbReference>
<dbReference type="PROSITE" id="PS00061">
    <property type="entry name" value="ADH_SHORT"/>
    <property type="match status" value="1"/>
</dbReference>
<dbReference type="PANTHER" id="PTHR42879">
    <property type="entry name" value="3-OXOACYL-(ACYL-CARRIER-PROTEIN) REDUCTASE"/>
    <property type="match status" value="1"/>
</dbReference>
<dbReference type="PANTHER" id="PTHR42879:SF2">
    <property type="entry name" value="3-OXOACYL-[ACYL-CARRIER-PROTEIN] REDUCTASE FABG"/>
    <property type="match status" value="1"/>
</dbReference>
<keyword evidence="2" id="KW-0560">Oxidoreductase</keyword>
<dbReference type="InterPro" id="IPR050259">
    <property type="entry name" value="SDR"/>
</dbReference>
<evidence type="ECO:0000256" key="3">
    <source>
        <dbReference type="RuleBase" id="RU000363"/>
    </source>
</evidence>
<dbReference type="GO" id="GO:0016491">
    <property type="term" value="F:oxidoreductase activity"/>
    <property type="evidence" value="ECO:0007669"/>
    <property type="project" value="UniProtKB-KW"/>
</dbReference>
<organism evidence="4 5">
    <name type="scientific">Paenibacillus urinalis</name>
    <dbReference type="NCBI Taxonomy" id="521520"/>
    <lineage>
        <taxon>Bacteria</taxon>
        <taxon>Bacillati</taxon>
        <taxon>Bacillota</taxon>
        <taxon>Bacilli</taxon>
        <taxon>Bacillales</taxon>
        <taxon>Paenibacillaceae</taxon>
        <taxon>Paenibacillus</taxon>
    </lineage>
</organism>
<evidence type="ECO:0000256" key="2">
    <source>
        <dbReference type="ARBA" id="ARBA00023002"/>
    </source>
</evidence>
<dbReference type="InterPro" id="IPR020904">
    <property type="entry name" value="Sc_DH/Rdtase_CS"/>
</dbReference>
<comment type="similarity">
    <text evidence="1 3">Belongs to the short-chain dehydrogenases/reductases (SDR) family.</text>
</comment>
<proteinExistence type="inferred from homology"/>
<reference evidence="4" key="1">
    <citation type="submission" date="2023-02" db="EMBL/GenBank/DDBJ databases">
        <title>Pathogen: clinical or host-associated sample.</title>
        <authorList>
            <person name="Hergert J."/>
            <person name="Casey R."/>
            <person name="Wagner J."/>
            <person name="Young E.L."/>
            <person name="Oakeson K.F."/>
        </authorList>
    </citation>
    <scope>NUCLEOTIDE SEQUENCE</scope>
    <source>
        <strain evidence="4">2022CK-00830</strain>
    </source>
</reference>
<dbReference type="AlphaFoldDB" id="A0AAX3N7T6"/>
<dbReference type="SUPFAM" id="SSF51735">
    <property type="entry name" value="NAD(P)-binding Rossmann-fold domains"/>
    <property type="match status" value="1"/>
</dbReference>
<name>A0AAX3N7T6_9BACL</name>
<dbReference type="FunFam" id="3.40.50.720:FF:000173">
    <property type="entry name" value="3-oxoacyl-[acyl-carrier protein] reductase"/>
    <property type="match status" value="1"/>
</dbReference>
<dbReference type="Pfam" id="PF00106">
    <property type="entry name" value="adh_short"/>
    <property type="match status" value="1"/>
</dbReference>
<dbReference type="PRINTS" id="PR00081">
    <property type="entry name" value="GDHRDH"/>
</dbReference>
<sequence length="256" mass="27865">MERETGSFMKPILETTVLVTGASRGIGASIAERFASIGMNVVIHYMNSHEAANEVARRCMDHGGRIMTVSADLRSKEQIERMYEKLKAHNMLPDILVNNAGVSHYGLLSDVSEEEWDAVMALNLKGVFLCTQMFMPHMISQRYGRIINVSSIWGISGASCEVLYSTTKGGINAFTKALAKELAPSGVTVNAVAPGAVETEMMQTFDADEIKSIEEEIPAGRLAKPDEISSLVYFLALPESGYINGQIISPNGGWLT</sequence>
<dbReference type="InterPro" id="IPR036291">
    <property type="entry name" value="NAD(P)-bd_dom_sf"/>
</dbReference>
<evidence type="ECO:0000256" key="1">
    <source>
        <dbReference type="ARBA" id="ARBA00006484"/>
    </source>
</evidence>